<reference evidence="1" key="1">
    <citation type="submission" date="2023-04" db="EMBL/GenBank/DDBJ databases">
        <authorList>
            <consortium name="ELIXIR-Norway"/>
        </authorList>
    </citation>
    <scope>NUCLEOTIDE SEQUENCE [LARGE SCALE GENOMIC DNA]</scope>
</reference>
<gene>
    <name evidence="1" type="ORF">MRATA1EN1_LOCUS15583</name>
</gene>
<proteinExistence type="predicted"/>
<keyword evidence="2" id="KW-1185">Reference proteome</keyword>
<organism evidence="1 2">
    <name type="scientific">Rangifer tarandus platyrhynchus</name>
    <name type="common">Svalbard reindeer</name>
    <dbReference type="NCBI Taxonomy" id="3082113"/>
    <lineage>
        <taxon>Eukaryota</taxon>
        <taxon>Metazoa</taxon>
        <taxon>Chordata</taxon>
        <taxon>Craniata</taxon>
        <taxon>Vertebrata</taxon>
        <taxon>Euteleostomi</taxon>
        <taxon>Mammalia</taxon>
        <taxon>Eutheria</taxon>
        <taxon>Laurasiatheria</taxon>
        <taxon>Artiodactyla</taxon>
        <taxon>Ruminantia</taxon>
        <taxon>Pecora</taxon>
        <taxon>Cervidae</taxon>
        <taxon>Odocoileinae</taxon>
        <taxon>Rangifer</taxon>
    </lineage>
</organism>
<dbReference type="EMBL" id="OX459962">
    <property type="protein sequence ID" value="CAI9166621.1"/>
    <property type="molecule type" value="Genomic_DNA"/>
</dbReference>
<accession>A0ABN8Z392</accession>
<evidence type="ECO:0000313" key="1">
    <source>
        <dbReference type="EMBL" id="CAI9166621.1"/>
    </source>
</evidence>
<protein>
    <submittedName>
        <fullName evidence="1">Uncharacterized protein</fullName>
    </submittedName>
</protein>
<dbReference type="Proteomes" id="UP001176941">
    <property type="component" value="Chromosome 26"/>
</dbReference>
<name>A0ABN8Z392_RANTA</name>
<evidence type="ECO:0000313" key="2">
    <source>
        <dbReference type="Proteomes" id="UP001176941"/>
    </source>
</evidence>
<sequence length="116" mass="12669">MAPASHHLPALPFILESSCYRETSAPLLAWARRALTLSSRAAAEAGCWLLFGVLWFVGWCPQQEPVSSRRRLVYAIRLWKGRKEDTGVRALRAAEGSLLWLFPGAARLGAAPGVGP</sequence>